<dbReference type="OMA" id="SPFWKIP"/>
<evidence type="ECO:0000256" key="2">
    <source>
        <dbReference type="SAM" id="Phobius"/>
    </source>
</evidence>
<dbReference type="GO" id="GO:0004190">
    <property type="term" value="F:aspartic-type endopeptidase activity"/>
    <property type="evidence" value="ECO:0007669"/>
    <property type="project" value="InterPro"/>
</dbReference>
<feature type="transmembrane region" description="Helical" evidence="2">
    <location>
        <begin position="53"/>
        <end position="72"/>
    </location>
</feature>
<dbReference type="Proteomes" id="UP000078561">
    <property type="component" value="Unassembled WGS sequence"/>
</dbReference>
<dbReference type="InParanoid" id="A0A163K6Y6"/>
<dbReference type="Pfam" id="PF00026">
    <property type="entry name" value="Asp"/>
    <property type="match status" value="2"/>
</dbReference>
<sequence length="474" mass="52316">MWFKSGCHQVTGDLSCGRIEDVEDDAGSHLANTIGNQLRAQPTMCRLSIMKTVTILATALFLFMQTSLLSGFEIPTFENQVLQFPLVDDPLKIPLHYMEGVPTLSFGIGTPAQPVTAVFDTGSVVTWIMSDKCNATVCPGVEDSQKFHQSDSSTNKALGYTIDINYIDGSFVRLEPELDKLTLTDGIEFPDHLIGEAYEVRYPKGHSIAASIVHDVEGVVKSILSRAVGDDRTSSGYGSSEAQNFKKRDGVHAPFYFTIGSDPTMYNGKLYDLALMPESENRLSPFWKLPLHGVKLVPGANNSTKDSENPVKDGLDLLELALSDSSYGSIDSSTPYLHFPRRLSQALNKKLGADYDSSLGVYTIPCERKRNEKLLLVFEFEGVDALLPAHQYIIKKRDKCHSAIVDAITEDDDDQIHLGGPFFRSFYLEYHTSMRQISIAESTAKLGLVRETSTDSSYDLVDLVDNGLDVLSDL</sequence>
<dbReference type="PANTHER" id="PTHR47966:SF51">
    <property type="entry name" value="BETA-SITE APP-CLEAVING ENZYME, ISOFORM A-RELATED"/>
    <property type="match status" value="1"/>
</dbReference>
<keyword evidence="5" id="KW-1185">Reference proteome</keyword>
<dbReference type="OrthoDB" id="2747330at2759"/>
<dbReference type="InterPro" id="IPR034164">
    <property type="entry name" value="Pepsin-like_dom"/>
</dbReference>
<evidence type="ECO:0000259" key="3">
    <source>
        <dbReference type="PROSITE" id="PS51767"/>
    </source>
</evidence>
<dbReference type="InterPro" id="IPR021109">
    <property type="entry name" value="Peptidase_aspartic_dom_sf"/>
</dbReference>
<keyword evidence="2" id="KW-0472">Membrane</keyword>
<dbReference type="InterPro" id="IPR001461">
    <property type="entry name" value="Aspartic_peptidase_A1"/>
</dbReference>
<keyword evidence="2" id="KW-1133">Transmembrane helix</keyword>
<gene>
    <name evidence="4" type="primary">ABSGL_10639.1 scaffold 12033</name>
</gene>
<dbReference type="Gene3D" id="2.40.70.10">
    <property type="entry name" value="Acid Proteases"/>
    <property type="match status" value="2"/>
</dbReference>
<protein>
    <recommendedName>
        <fullName evidence="3">Peptidase A1 domain-containing protein</fullName>
    </recommendedName>
</protein>
<reference evidence="4" key="1">
    <citation type="submission" date="2016-04" db="EMBL/GenBank/DDBJ databases">
        <authorList>
            <person name="Evans L.H."/>
            <person name="Alamgir A."/>
            <person name="Owens N."/>
            <person name="Weber N.D."/>
            <person name="Virtaneva K."/>
            <person name="Barbian K."/>
            <person name="Babar A."/>
            <person name="Rosenke K."/>
        </authorList>
    </citation>
    <scope>NUCLEOTIDE SEQUENCE [LARGE SCALE GENOMIC DNA]</scope>
    <source>
        <strain evidence="4">CBS 101.48</strain>
    </source>
</reference>
<dbReference type="PROSITE" id="PS51767">
    <property type="entry name" value="PEPTIDASE_A1"/>
    <property type="match status" value="1"/>
</dbReference>
<organism evidence="4">
    <name type="scientific">Absidia glauca</name>
    <name type="common">Pin mould</name>
    <dbReference type="NCBI Taxonomy" id="4829"/>
    <lineage>
        <taxon>Eukaryota</taxon>
        <taxon>Fungi</taxon>
        <taxon>Fungi incertae sedis</taxon>
        <taxon>Mucoromycota</taxon>
        <taxon>Mucoromycotina</taxon>
        <taxon>Mucoromycetes</taxon>
        <taxon>Mucorales</taxon>
        <taxon>Cunninghamellaceae</taxon>
        <taxon>Absidia</taxon>
    </lineage>
</organism>
<accession>A0A163K6Y6</accession>
<dbReference type="AlphaFoldDB" id="A0A163K6Y6"/>
<dbReference type="STRING" id="4829.A0A163K6Y6"/>
<dbReference type="InterPro" id="IPR033121">
    <property type="entry name" value="PEPTIDASE_A1"/>
</dbReference>
<dbReference type="PANTHER" id="PTHR47966">
    <property type="entry name" value="BETA-SITE APP-CLEAVING ENZYME, ISOFORM A-RELATED"/>
    <property type="match status" value="1"/>
</dbReference>
<evidence type="ECO:0000313" key="5">
    <source>
        <dbReference type="Proteomes" id="UP000078561"/>
    </source>
</evidence>
<comment type="similarity">
    <text evidence="1">Belongs to the peptidase A1 family.</text>
</comment>
<proteinExistence type="inferred from homology"/>
<feature type="domain" description="Peptidase A1" evidence="3">
    <location>
        <begin position="102"/>
        <end position="440"/>
    </location>
</feature>
<dbReference type="GO" id="GO:0006508">
    <property type="term" value="P:proteolysis"/>
    <property type="evidence" value="ECO:0007669"/>
    <property type="project" value="InterPro"/>
</dbReference>
<dbReference type="SUPFAM" id="SSF50630">
    <property type="entry name" value="Acid proteases"/>
    <property type="match status" value="1"/>
</dbReference>
<dbReference type="EMBL" id="LT554417">
    <property type="protein sequence ID" value="SAM04773.1"/>
    <property type="molecule type" value="Genomic_DNA"/>
</dbReference>
<name>A0A163K6Y6_ABSGL</name>
<evidence type="ECO:0000256" key="1">
    <source>
        <dbReference type="ARBA" id="ARBA00007447"/>
    </source>
</evidence>
<dbReference type="CDD" id="cd05471">
    <property type="entry name" value="pepsin_like"/>
    <property type="match status" value="1"/>
</dbReference>
<keyword evidence="2" id="KW-0812">Transmembrane</keyword>
<evidence type="ECO:0000313" key="4">
    <source>
        <dbReference type="EMBL" id="SAM04773.1"/>
    </source>
</evidence>